<keyword evidence="1" id="KW-0812">Transmembrane</keyword>
<dbReference type="HOGENOM" id="CLU_1992186_0_0_1"/>
<keyword evidence="1" id="KW-1133">Transmembrane helix</keyword>
<evidence type="ECO:0000313" key="3">
    <source>
        <dbReference type="Proteomes" id="UP000030641"/>
    </source>
</evidence>
<protein>
    <recommendedName>
        <fullName evidence="4">Transmembrane protein</fullName>
    </recommendedName>
</protein>
<sequence>MKHTTSGVAVQSHMTFTKMVLRNKSYTRTLGVRGIDALFVFFGFFSTSLPACIFTWHCDQATTVRSSVRGSLDGLWRPSSTTLGRSVFCRLLSCCLCWVRGVFGKYVLGQYVLLTLSKLCSEANR</sequence>
<dbReference type="EMBL" id="KL584750">
    <property type="protein sequence ID" value="KER00010.1"/>
    <property type="molecule type" value="Genomic_DNA"/>
</dbReference>
<dbReference type="InParanoid" id="A0A074YV20"/>
<reference evidence="2 3" key="1">
    <citation type="journal article" date="2014" name="BMC Genomics">
        <title>Genome sequencing of four Aureobasidium pullulans varieties: biotechnological potential, stress tolerance, and description of new species.</title>
        <authorList>
            <person name="Gostin Ar C."/>
            <person name="Ohm R.A."/>
            <person name="Kogej T."/>
            <person name="Sonjak S."/>
            <person name="Turk M."/>
            <person name="Zajc J."/>
            <person name="Zalar P."/>
            <person name="Grube M."/>
            <person name="Sun H."/>
            <person name="Han J."/>
            <person name="Sharma A."/>
            <person name="Chiniquy J."/>
            <person name="Ngan C.Y."/>
            <person name="Lipzen A."/>
            <person name="Barry K."/>
            <person name="Grigoriev I.V."/>
            <person name="Gunde-Cimerman N."/>
        </authorList>
    </citation>
    <scope>NUCLEOTIDE SEQUENCE [LARGE SCALE GENOMIC DNA]</scope>
    <source>
        <strain evidence="2 3">EXF-2481</strain>
    </source>
</reference>
<keyword evidence="1" id="KW-0472">Membrane</keyword>
<feature type="transmembrane region" description="Helical" evidence="1">
    <location>
        <begin position="37"/>
        <end position="56"/>
    </location>
</feature>
<keyword evidence="3" id="KW-1185">Reference proteome</keyword>
<gene>
    <name evidence="2" type="ORF">AUEXF2481DRAFT_207744</name>
</gene>
<dbReference type="Proteomes" id="UP000030641">
    <property type="component" value="Unassembled WGS sequence"/>
</dbReference>
<dbReference type="AlphaFoldDB" id="A0A074YV20"/>
<proteinExistence type="predicted"/>
<dbReference type="GeneID" id="25362512"/>
<dbReference type="OrthoDB" id="10583583at2759"/>
<accession>A0A074YV20</accession>
<evidence type="ECO:0000256" key="1">
    <source>
        <dbReference type="SAM" id="Phobius"/>
    </source>
</evidence>
<dbReference type="RefSeq" id="XP_013347782.1">
    <property type="nucleotide sequence ID" value="XM_013492328.1"/>
</dbReference>
<evidence type="ECO:0000313" key="2">
    <source>
        <dbReference type="EMBL" id="KER00010.1"/>
    </source>
</evidence>
<name>A0A074YV20_AURSE</name>
<organism evidence="2 3">
    <name type="scientific">Aureobasidium subglaciale (strain EXF-2481)</name>
    <name type="common">Aureobasidium pullulans var. subglaciale</name>
    <dbReference type="NCBI Taxonomy" id="1043005"/>
    <lineage>
        <taxon>Eukaryota</taxon>
        <taxon>Fungi</taxon>
        <taxon>Dikarya</taxon>
        <taxon>Ascomycota</taxon>
        <taxon>Pezizomycotina</taxon>
        <taxon>Dothideomycetes</taxon>
        <taxon>Dothideomycetidae</taxon>
        <taxon>Dothideales</taxon>
        <taxon>Saccotheciaceae</taxon>
        <taxon>Aureobasidium</taxon>
    </lineage>
</organism>
<evidence type="ECO:0008006" key="4">
    <source>
        <dbReference type="Google" id="ProtNLM"/>
    </source>
</evidence>